<dbReference type="InterPro" id="IPR016024">
    <property type="entry name" value="ARM-type_fold"/>
</dbReference>
<dbReference type="Proteomes" id="UP001056386">
    <property type="component" value="Chromosome 2"/>
</dbReference>
<dbReference type="PANTHER" id="PTHR12697">
    <property type="entry name" value="PBS LYASE HEAT-LIKE PROTEIN"/>
    <property type="match status" value="1"/>
</dbReference>
<organism evidence="1 3">
    <name type="scientific">Burkholderia glumae</name>
    <name type="common">Pseudomonas glumae</name>
    <dbReference type="NCBI Taxonomy" id="337"/>
    <lineage>
        <taxon>Bacteria</taxon>
        <taxon>Pseudomonadati</taxon>
        <taxon>Pseudomonadota</taxon>
        <taxon>Betaproteobacteria</taxon>
        <taxon>Burkholderiales</taxon>
        <taxon>Burkholderiaceae</taxon>
        <taxon>Burkholderia</taxon>
    </lineage>
</organism>
<accession>A0AAP9XVG8</accession>
<evidence type="ECO:0000313" key="3">
    <source>
        <dbReference type="Proteomes" id="UP000594892"/>
    </source>
</evidence>
<dbReference type="RefSeq" id="WP_015877998.1">
    <property type="nucleotide sequence ID" value="NZ_CP021075.1"/>
</dbReference>
<dbReference type="SMART" id="SM00567">
    <property type="entry name" value="EZ_HEAT"/>
    <property type="match status" value="4"/>
</dbReference>
<dbReference type="GeneID" id="45693983"/>
<dbReference type="InterPro" id="IPR011989">
    <property type="entry name" value="ARM-like"/>
</dbReference>
<dbReference type="SUPFAM" id="SSF48371">
    <property type="entry name" value="ARM repeat"/>
    <property type="match status" value="1"/>
</dbReference>
<protein>
    <submittedName>
        <fullName evidence="1">HEAT repeat domain-containing protein</fullName>
    </submittedName>
</protein>
<dbReference type="EMBL" id="CP065600">
    <property type="protein sequence ID" value="QPQ89278.1"/>
    <property type="molecule type" value="Genomic_DNA"/>
</dbReference>
<dbReference type="Proteomes" id="UP000594892">
    <property type="component" value="Chromosome 1"/>
</dbReference>
<dbReference type="Pfam" id="PF13646">
    <property type="entry name" value="HEAT_2"/>
    <property type="match status" value="2"/>
</dbReference>
<proteinExistence type="predicted"/>
<dbReference type="AlphaFoldDB" id="A0AAP9XVG8"/>
<name>A0AAP9XVG8_BURGL</name>
<evidence type="ECO:0000313" key="2">
    <source>
        <dbReference type="EMBL" id="USS42593.1"/>
    </source>
</evidence>
<dbReference type="GO" id="GO:0016491">
    <property type="term" value="F:oxidoreductase activity"/>
    <property type="evidence" value="ECO:0007669"/>
    <property type="project" value="TreeGrafter"/>
</dbReference>
<dbReference type="Gene3D" id="1.25.10.10">
    <property type="entry name" value="Leucine-rich Repeat Variant"/>
    <property type="match status" value="1"/>
</dbReference>
<dbReference type="PANTHER" id="PTHR12697:SF5">
    <property type="entry name" value="DEOXYHYPUSINE HYDROXYLASE"/>
    <property type="match status" value="1"/>
</dbReference>
<dbReference type="EMBL" id="CP099583">
    <property type="protein sequence ID" value="USS42593.1"/>
    <property type="molecule type" value="Genomic_DNA"/>
</dbReference>
<keyword evidence="4" id="KW-1185">Reference proteome</keyword>
<reference evidence="1 3" key="1">
    <citation type="submission" date="2020-12" db="EMBL/GenBank/DDBJ databases">
        <title>FDA dAtabase for Regulatory Grade micrObial Sequences (FDA-ARGOS): Supporting development and validation of Infectious Disease Dx tests.</title>
        <authorList>
            <person name="Minogue T."/>
            <person name="Wolcott M."/>
            <person name="Wasieloski L."/>
            <person name="Aguilar W."/>
            <person name="Moore D."/>
            <person name="Jaissle J."/>
            <person name="Tallon L."/>
            <person name="Sadzewicz L."/>
            <person name="Zhao X."/>
            <person name="Boylan J."/>
            <person name="Ott S."/>
            <person name="Bowen H."/>
            <person name="Vavikolanu K."/>
            <person name="Mehta A."/>
            <person name="Aluvathingal J."/>
            <person name="Nadendla S."/>
            <person name="Yan Y."/>
            <person name="Sichtig H."/>
        </authorList>
    </citation>
    <scope>NUCLEOTIDE SEQUENCE [LARGE SCALE GENOMIC DNA]</scope>
    <source>
        <strain evidence="1 3">FDAARGOS_949</strain>
    </source>
</reference>
<reference evidence="2" key="2">
    <citation type="submission" date="2022-06" db="EMBL/GenBank/DDBJ databases">
        <title>Draft genome sequence of Burkholderia glumae strain GR20004 isolated from rice panicle showing bacterial panicle blight.</title>
        <authorList>
            <person name="Choi S.Y."/>
            <person name="Lee Y.H."/>
        </authorList>
    </citation>
    <scope>NUCLEOTIDE SEQUENCE</scope>
    <source>
        <strain evidence="2">GR20004</strain>
    </source>
</reference>
<evidence type="ECO:0000313" key="1">
    <source>
        <dbReference type="EMBL" id="QPQ89278.1"/>
    </source>
</evidence>
<evidence type="ECO:0000313" key="4">
    <source>
        <dbReference type="Proteomes" id="UP001056386"/>
    </source>
</evidence>
<gene>
    <name evidence="1" type="ORF">I6H06_06345</name>
    <name evidence="2" type="ORF">NFI99_10385</name>
</gene>
<sequence length="202" mass="21752">MPLIPSRTAAPVHVETDRELLLASLGSASPAQRRDAARALAAHPDTAAVLVAQLQRESSASVRETIMLSLVHLRDQVALDGLVACLRSEDAALRNAAIAAMQQLPEEVAPLMSRLLADPDSDVRIFAVNVLESLRHPSVEAWLLEVIEQDPHVNVCAAAVDLLGEVGSARARAPLQRLQQRFPDEPFIRFAASIALQGLEDA</sequence>
<dbReference type="InterPro" id="IPR004155">
    <property type="entry name" value="PBS_lyase_HEAT"/>
</dbReference>